<evidence type="ECO:0000256" key="5">
    <source>
        <dbReference type="ARBA" id="ARBA00022679"/>
    </source>
</evidence>
<keyword evidence="6" id="KW-0812">Transmembrane</keyword>
<evidence type="ECO:0000256" key="1">
    <source>
        <dbReference type="ARBA" id="ARBA00004606"/>
    </source>
</evidence>
<evidence type="ECO:0000256" key="12">
    <source>
        <dbReference type="ARBA" id="ARBA00023277"/>
    </source>
</evidence>
<dbReference type="STRING" id="1088818.A0A2I0AGX4"/>
<dbReference type="OrthoDB" id="781810at2759"/>
<keyword evidence="9" id="KW-0472">Membrane</keyword>
<keyword evidence="15" id="KW-1185">Reference proteome</keyword>
<evidence type="ECO:0000313" key="15">
    <source>
        <dbReference type="Proteomes" id="UP000236161"/>
    </source>
</evidence>
<dbReference type="GO" id="GO:0016757">
    <property type="term" value="F:glycosyltransferase activity"/>
    <property type="evidence" value="ECO:0007669"/>
    <property type="project" value="UniProtKB-KW"/>
</dbReference>
<keyword evidence="4" id="KW-0328">Glycosyltransferase</keyword>
<dbReference type="Proteomes" id="UP000236161">
    <property type="component" value="Unassembled WGS sequence"/>
</dbReference>
<dbReference type="InterPro" id="IPR024709">
    <property type="entry name" value="FucosylTrfase_pln"/>
</dbReference>
<accession>A0A2I0AGX4</accession>
<sequence>MSKIKNPFFFLLSFSPSPSPSLPKTPRKPSSPSPLSPFLLLLLLLLLCFTFFLLSLTNSKIAAGDPPPPMAMTPLPPHSIPGSNLTAGELDFWRQPEGLGYRPCLRFSLGYRRASAAIAGESRRFIVAAVSGGLNQQRRQIVDAVVIARILGAAMVVPELKLNPIWKDKSKFSDIFDVDHFIGTLRSDVNVVRSLPSDRLDRRRWHGVESSLPFDASPLWIRAKFHKQLRKNGVLVLKGLDSKLSKDLPLDLQKLRCKVAFHALRFASPVLELGEKLASRMWEGGPFVAVHLRMERDVWVRTGCLPGLSPELDDLVLRELRYRPEFLTDRHNFSEHRSRRIAGLCPLNSGQLARLLVALGAPAAARMYVAGGRPLGGIGALAPLAAEFQNLHTKETITTTGELAAFTSRPSIMAAVDFIVAMSSDVFVSSHGGNFHHTMQGVRAYAGHRKTLRPNKRALAGLPEKGEEVALRRAHAAADGRPEDRRRKKGRDVVAFPVPECMCSSLQLF</sequence>
<dbReference type="PANTHER" id="PTHR31741">
    <property type="entry name" value="OS02G0726500 PROTEIN-RELATED"/>
    <property type="match status" value="1"/>
</dbReference>
<reference evidence="14 15" key="1">
    <citation type="journal article" date="2017" name="Nature">
        <title>The Apostasia genome and the evolution of orchids.</title>
        <authorList>
            <person name="Zhang G.Q."/>
            <person name="Liu K.W."/>
            <person name="Li Z."/>
            <person name="Lohaus R."/>
            <person name="Hsiao Y.Y."/>
            <person name="Niu S.C."/>
            <person name="Wang J.Y."/>
            <person name="Lin Y.C."/>
            <person name="Xu Q."/>
            <person name="Chen L.J."/>
            <person name="Yoshida K."/>
            <person name="Fujiwara S."/>
            <person name="Wang Z.W."/>
            <person name="Zhang Y.Q."/>
            <person name="Mitsuda N."/>
            <person name="Wang M."/>
            <person name="Liu G.H."/>
            <person name="Pecoraro L."/>
            <person name="Huang H.X."/>
            <person name="Xiao X.J."/>
            <person name="Lin M."/>
            <person name="Wu X.Y."/>
            <person name="Wu W.L."/>
            <person name="Chen Y.Y."/>
            <person name="Chang S.B."/>
            <person name="Sakamoto S."/>
            <person name="Ohme-Takagi M."/>
            <person name="Yagi M."/>
            <person name="Zeng S.J."/>
            <person name="Shen C.Y."/>
            <person name="Yeh C.M."/>
            <person name="Luo Y.B."/>
            <person name="Tsai W.C."/>
            <person name="Van de Peer Y."/>
            <person name="Liu Z.J."/>
        </authorList>
    </citation>
    <scope>NUCLEOTIDE SEQUENCE [LARGE SCALE GENOMIC DNA]</scope>
    <source>
        <strain evidence="15">cv. Shenzhen</strain>
        <tissue evidence="14">Stem</tissue>
    </source>
</reference>
<gene>
    <name evidence="14" type="ORF">AXF42_Ash000623</name>
</gene>
<evidence type="ECO:0000256" key="4">
    <source>
        <dbReference type="ARBA" id="ARBA00022676"/>
    </source>
</evidence>
<evidence type="ECO:0000256" key="2">
    <source>
        <dbReference type="ARBA" id="ARBA00004881"/>
    </source>
</evidence>
<keyword evidence="7" id="KW-0735">Signal-anchor</keyword>
<evidence type="ECO:0000256" key="8">
    <source>
        <dbReference type="ARBA" id="ARBA00022989"/>
    </source>
</evidence>
<keyword evidence="12" id="KW-0119">Carbohydrate metabolism</keyword>
<evidence type="ECO:0000256" key="6">
    <source>
        <dbReference type="ARBA" id="ARBA00022692"/>
    </source>
</evidence>
<comment type="subcellular location">
    <subcellularLocation>
        <location evidence="1">Membrane</location>
        <topology evidence="1">Single-pass type II membrane protein</topology>
    </subcellularLocation>
</comment>
<proteinExistence type="inferred from homology"/>
<dbReference type="Pfam" id="PF10250">
    <property type="entry name" value="O-FucT"/>
    <property type="match status" value="1"/>
</dbReference>
<dbReference type="PIRSF" id="PIRSF009360">
    <property type="entry name" value="UCP009360"/>
    <property type="match status" value="1"/>
</dbReference>
<keyword evidence="10" id="KW-0325">Glycoprotein</keyword>
<comment type="similarity">
    <text evidence="3">Belongs to the glycosyltransferase GT106 family.</text>
</comment>
<dbReference type="AlphaFoldDB" id="A0A2I0AGX4"/>
<dbReference type="GO" id="GO:0005737">
    <property type="term" value="C:cytoplasm"/>
    <property type="evidence" value="ECO:0007669"/>
    <property type="project" value="TreeGrafter"/>
</dbReference>
<evidence type="ECO:0000256" key="9">
    <source>
        <dbReference type="ARBA" id="ARBA00023136"/>
    </source>
</evidence>
<evidence type="ECO:0000256" key="10">
    <source>
        <dbReference type="ARBA" id="ARBA00023180"/>
    </source>
</evidence>
<dbReference type="InterPro" id="IPR019378">
    <property type="entry name" value="GDP-Fuc_O-FucTrfase"/>
</dbReference>
<dbReference type="CDD" id="cd11299">
    <property type="entry name" value="O-FucT_plant"/>
    <property type="match status" value="1"/>
</dbReference>
<evidence type="ECO:0000256" key="7">
    <source>
        <dbReference type="ARBA" id="ARBA00022968"/>
    </source>
</evidence>
<name>A0A2I0AGX4_9ASPA</name>
<evidence type="ECO:0000256" key="13">
    <source>
        <dbReference type="ARBA" id="ARBA00030350"/>
    </source>
</evidence>
<dbReference type="PANTHER" id="PTHR31741:SF63">
    <property type="entry name" value="O-FUCOSYLTRANSFERASE 37"/>
    <property type="match status" value="1"/>
</dbReference>
<evidence type="ECO:0000256" key="11">
    <source>
        <dbReference type="ARBA" id="ARBA00023253"/>
    </source>
</evidence>
<keyword evidence="11" id="KW-0294">Fucose metabolism</keyword>
<keyword evidence="5" id="KW-0808">Transferase</keyword>
<organism evidence="14 15">
    <name type="scientific">Apostasia shenzhenica</name>
    <dbReference type="NCBI Taxonomy" id="1088818"/>
    <lineage>
        <taxon>Eukaryota</taxon>
        <taxon>Viridiplantae</taxon>
        <taxon>Streptophyta</taxon>
        <taxon>Embryophyta</taxon>
        <taxon>Tracheophyta</taxon>
        <taxon>Spermatophyta</taxon>
        <taxon>Magnoliopsida</taxon>
        <taxon>Liliopsida</taxon>
        <taxon>Asparagales</taxon>
        <taxon>Orchidaceae</taxon>
        <taxon>Apostasioideae</taxon>
        <taxon>Apostasia</taxon>
    </lineage>
</organism>
<comment type="pathway">
    <text evidence="2">Glycan metabolism.</text>
</comment>
<protein>
    <recommendedName>
        <fullName evidence="13">O-fucosyltransferase family protein</fullName>
    </recommendedName>
</protein>
<keyword evidence="8" id="KW-1133">Transmembrane helix</keyword>
<evidence type="ECO:0000313" key="14">
    <source>
        <dbReference type="EMBL" id="PKA54788.1"/>
    </source>
</evidence>
<dbReference type="GO" id="GO:0006004">
    <property type="term" value="P:fucose metabolic process"/>
    <property type="evidence" value="ECO:0007669"/>
    <property type="project" value="UniProtKB-KW"/>
</dbReference>
<dbReference type="EMBL" id="KZ451982">
    <property type="protein sequence ID" value="PKA54788.1"/>
    <property type="molecule type" value="Genomic_DNA"/>
</dbReference>
<evidence type="ECO:0000256" key="3">
    <source>
        <dbReference type="ARBA" id="ARBA00007737"/>
    </source>
</evidence>
<dbReference type="GO" id="GO:0016020">
    <property type="term" value="C:membrane"/>
    <property type="evidence" value="ECO:0007669"/>
    <property type="project" value="UniProtKB-SubCell"/>
</dbReference>